<keyword evidence="5" id="KW-1185">Reference proteome</keyword>
<dbReference type="Gene3D" id="3.40.50.1460">
    <property type="match status" value="1"/>
</dbReference>
<evidence type="ECO:0000313" key="5">
    <source>
        <dbReference type="Proteomes" id="UP001621512"/>
    </source>
</evidence>
<evidence type="ECO:0000259" key="3">
    <source>
        <dbReference type="Pfam" id="PF00656"/>
    </source>
</evidence>
<evidence type="ECO:0000256" key="2">
    <source>
        <dbReference type="SAM" id="Phobius"/>
    </source>
</evidence>
<feature type="region of interest" description="Disordered" evidence="1">
    <location>
        <begin position="421"/>
        <end position="440"/>
    </location>
</feature>
<evidence type="ECO:0000256" key="1">
    <source>
        <dbReference type="SAM" id="MobiDB-lite"/>
    </source>
</evidence>
<organism evidence="4 5">
    <name type="scientific">Streptomyces purpurascens</name>
    <dbReference type="NCBI Taxonomy" id="1924"/>
    <lineage>
        <taxon>Bacteria</taxon>
        <taxon>Bacillati</taxon>
        <taxon>Actinomycetota</taxon>
        <taxon>Actinomycetes</taxon>
        <taxon>Kitasatosporales</taxon>
        <taxon>Streptomycetaceae</taxon>
        <taxon>Streptomyces</taxon>
    </lineage>
</organism>
<feature type="compositionally biased region" description="Basic and acidic residues" evidence="1">
    <location>
        <begin position="421"/>
        <end position="433"/>
    </location>
</feature>
<feature type="domain" description="Peptidase C14 caspase" evidence="3">
    <location>
        <begin position="12"/>
        <end position="234"/>
    </location>
</feature>
<protein>
    <submittedName>
        <fullName evidence="4">Substrate-binding domain-containing protein</fullName>
    </submittedName>
</protein>
<keyword evidence="2" id="KW-0472">Membrane</keyword>
<reference evidence="4 5" key="1">
    <citation type="submission" date="2022-10" db="EMBL/GenBank/DDBJ databases">
        <title>The complete genomes of actinobacterial strains from the NBC collection.</title>
        <authorList>
            <person name="Joergensen T.S."/>
            <person name="Alvarez Arevalo M."/>
            <person name="Sterndorff E.B."/>
            <person name="Faurdal D."/>
            <person name="Vuksanovic O."/>
            <person name="Mourched A.-S."/>
            <person name="Charusanti P."/>
            <person name="Shaw S."/>
            <person name="Blin K."/>
            <person name="Weber T."/>
        </authorList>
    </citation>
    <scope>NUCLEOTIDE SEQUENCE [LARGE SCALE GENOMIC DNA]</scope>
    <source>
        <strain evidence="4 5">NBC_00017</strain>
    </source>
</reference>
<accession>A0ABZ1MM51</accession>
<feature type="compositionally biased region" description="Pro residues" evidence="1">
    <location>
        <begin position="254"/>
        <end position="307"/>
    </location>
</feature>
<dbReference type="RefSeq" id="WP_405506464.1">
    <property type="nucleotide sequence ID" value="NZ_CP108341.1"/>
</dbReference>
<name>A0ABZ1MM51_STREF</name>
<feature type="region of interest" description="Disordered" evidence="1">
    <location>
        <begin position="663"/>
        <end position="684"/>
    </location>
</feature>
<dbReference type="EMBL" id="CP108341">
    <property type="protein sequence ID" value="WTW28515.1"/>
    <property type="molecule type" value="Genomic_DNA"/>
</dbReference>
<dbReference type="Gene3D" id="3.40.50.410">
    <property type="entry name" value="von Willebrand factor, type A domain"/>
    <property type="match status" value="1"/>
</dbReference>
<dbReference type="SUPFAM" id="SSF53300">
    <property type="entry name" value="vWA-like"/>
    <property type="match status" value="1"/>
</dbReference>
<evidence type="ECO:0000313" key="4">
    <source>
        <dbReference type="EMBL" id="WTW28515.1"/>
    </source>
</evidence>
<keyword evidence="2" id="KW-1133">Transmembrane helix</keyword>
<keyword evidence="2" id="KW-0812">Transmembrane</keyword>
<dbReference type="InterPro" id="IPR036465">
    <property type="entry name" value="vWFA_dom_sf"/>
</dbReference>
<dbReference type="Pfam" id="PF13531">
    <property type="entry name" value="SBP_bac_11"/>
    <property type="match status" value="1"/>
</dbReference>
<proteinExistence type="predicted"/>
<dbReference type="Proteomes" id="UP001621512">
    <property type="component" value="Chromosome"/>
</dbReference>
<dbReference type="Pfam" id="PF00656">
    <property type="entry name" value="Peptidase_C14"/>
    <property type="match status" value="1"/>
</dbReference>
<gene>
    <name evidence="4" type="ORF">OHU35_21795</name>
</gene>
<feature type="region of interest" description="Disordered" evidence="1">
    <location>
        <begin position="222"/>
        <end position="316"/>
    </location>
</feature>
<dbReference type="InterPro" id="IPR011600">
    <property type="entry name" value="Pept_C14_caspase"/>
</dbReference>
<feature type="transmembrane region" description="Helical" evidence="2">
    <location>
        <begin position="333"/>
        <end position="354"/>
    </location>
</feature>
<sequence>MTRFDPRGRANRALLVGVSEYDHTAPDPQGVTGQLPAVRHNRKTLQDALNRSGVFGAGEVRVLASPSEEDFRGQLRGAVREAEGLLLLYFAGHAVVNTSGGELHLQMRTAQVVAGELPGAVSFAQVLGQICVAESRAEKVLVILDCCYAGHAAGVWHRFADPEGNKEKVLLLMSVQPNRCILGGDADIATPFTRELAEVLDEGGEVWLSELYPTLKQRMDEAGYTAEEDDPQIPQALAPPWDPDADILLAARPVPSPAPAPAPAPSPSPAPEPLPEPVPVPEPAPAADPVPVPVPDPLEAPTPGPPPRPRRSRPLGRAVNSVRAVADRLGRTLLTFLLALLATGAGGYGIFALMGDSATCAPSLELRVLTDPDLEPAMQAAADAYFASDANTTDDGCRRGGVTVYSAGAAAVVTALGERTDAWQQPREDDNPQRDIGPQPDVWIPATGADVGRVAAAQEDRVFARLEPDAEPFASSPVVLAVPRGLAPTLGKPTGRSLSELVDALEGAPGGAEVHRPDPGLTGAALLATAGLYGHGDDARGAERLITRPERPEPSAVKLLCTLPDDGAVDDRGAALVPEFLLRSGVGCHPATRVPRTAAYPDDVPGLEPTFVRVRWDHGDLDADARDDEANRFRTWLTGAEGRAVLGEQGFRSASGDRALLDAGSAPDGLTGAVPPAESADPSDLDTALERYGNAHGPGRVLFLLDSSGSMAGLWDGPSGGPGILKQTLSGLGGEDEYGMWAVHGLTGRTHTELLPFGTHPREDAEQALDTGKVRDAEADPPAALLDALTFMRERGADDERPQLIVYLTDGEDDTRLTGDRLKQVVDRAGTAGMPPVAMVTLNSGACDSGRPGTLIAEAGRGRCLDAGDDLVPALRDEVARIGTGEE</sequence>